<protein>
    <submittedName>
        <fullName evidence="2">Uncharacterized protein</fullName>
    </submittedName>
</protein>
<keyword evidence="1" id="KW-0812">Transmembrane</keyword>
<reference evidence="2 3" key="1">
    <citation type="submission" date="2015-04" db="EMBL/GenBank/DDBJ databases">
        <title>Lasius niger genome sequencing.</title>
        <authorList>
            <person name="Konorov E.A."/>
            <person name="Nikitin M.A."/>
            <person name="Kirill M.V."/>
            <person name="Chang P."/>
        </authorList>
    </citation>
    <scope>NUCLEOTIDE SEQUENCE [LARGE SCALE GENOMIC DNA]</scope>
    <source>
        <tissue evidence="2">Whole</tissue>
    </source>
</reference>
<feature type="transmembrane region" description="Helical" evidence="1">
    <location>
        <begin position="93"/>
        <end position="114"/>
    </location>
</feature>
<evidence type="ECO:0000256" key="1">
    <source>
        <dbReference type="SAM" id="Phobius"/>
    </source>
</evidence>
<dbReference type="OrthoDB" id="6362812at2759"/>
<organism evidence="2 3">
    <name type="scientific">Lasius niger</name>
    <name type="common">Black garden ant</name>
    <dbReference type="NCBI Taxonomy" id="67767"/>
    <lineage>
        <taxon>Eukaryota</taxon>
        <taxon>Metazoa</taxon>
        <taxon>Ecdysozoa</taxon>
        <taxon>Arthropoda</taxon>
        <taxon>Hexapoda</taxon>
        <taxon>Insecta</taxon>
        <taxon>Pterygota</taxon>
        <taxon>Neoptera</taxon>
        <taxon>Endopterygota</taxon>
        <taxon>Hymenoptera</taxon>
        <taxon>Apocrita</taxon>
        <taxon>Aculeata</taxon>
        <taxon>Formicoidea</taxon>
        <taxon>Formicidae</taxon>
        <taxon>Formicinae</taxon>
        <taxon>Lasius</taxon>
        <taxon>Lasius</taxon>
    </lineage>
</organism>
<accession>A0A0J7KVD7</accession>
<name>A0A0J7KVD7_LASNI</name>
<keyword evidence="1" id="KW-1133">Transmembrane helix</keyword>
<keyword evidence="3" id="KW-1185">Reference proteome</keyword>
<keyword evidence="1" id="KW-0472">Membrane</keyword>
<evidence type="ECO:0000313" key="3">
    <source>
        <dbReference type="Proteomes" id="UP000036403"/>
    </source>
</evidence>
<evidence type="ECO:0000313" key="2">
    <source>
        <dbReference type="EMBL" id="KMQ94462.1"/>
    </source>
</evidence>
<sequence>MAHNRTAYAKRTARKLNLTSMTFLPSTVVAAAINAETTSHPTTNNPSTVATGDPADVTTVKSHHHVHNVTEYLVEHDELEHGILANFSDMQTVLFACISTLLPLIIALGIAFGVRHVWQKYRNGRDSGNGLPWYKGGCNRDSAVESQHQHPHSGNIPVQTATRVLSAQDVS</sequence>
<dbReference type="Proteomes" id="UP000036403">
    <property type="component" value="Unassembled WGS sequence"/>
</dbReference>
<dbReference type="PaxDb" id="67767-A0A0J7KVD7"/>
<gene>
    <name evidence="2" type="ORF">RF55_5387</name>
</gene>
<dbReference type="EMBL" id="LBMM01002700">
    <property type="protein sequence ID" value="KMQ94462.1"/>
    <property type="molecule type" value="Genomic_DNA"/>
</dbReference>
<comment type="caution">
    <text evidence="2">The sequence shown here is derived from an EMBL/GenBank/DDBJ whole genome shotgun (WGS) entry which is preliminary data.</text>
</comment>
<proteinExistence type="predicted"/>
<dbReference type="AlphaFoldDB" id="A0A0J7KVD7"/>